<dbReference type="InterPro" id="IPR055650">
    <property type="entry name" value="DUF7226"/>
</dbReference>
<dbReference type="Proteomes" id="UP000029055">
    <property type="component" value="Unassembled WGS sequence"/>
</dbReference>
<keyword evidence="5" id="KW-1185">Reference proteome</keyword>
<comment type="caution">
    <text evidence="4">The sequence shown here is derived from an EMBL/GenBank/DDBJ whole genome shotgun (WGS) entry which is preliminary data.</text>
</comment>
<dbReference type="InterPro" id="IPR054266">
    <property type="entry name" value="DUF6997"/>
</dbReference>
<protein>
    <recommendedName>
        <fullName evidence="6">Type II restriction endonuclease</fullName>
    </recommendedName>
</protein>
<evidence type="ECO:0000259" key="3">
    <source>
        <dbReference type="Pfam" id="PF23871"/>
    </source>
</evidence>
<dbReference type="EMBL" id="JGZR01000006">
    <property type="protein sequence ID" value="KFJ03997.1"/>
    <property type="molecule type" value="Genomic_DNA"/>
</dbReference>
<proteinExistence type="predicted"/>
<evidence type="ECO:0000313" key="4">
    <source>
        <dbReference type="EMBL" id="KFJ03997.1"/>
    </source>
</evidence>
<dbReference type="AlphaFoldDB" id="A0A087E896"/>
<evidence type="ECO:0000259" key="1">
    <source>
        <dbReference type="Pfam" id="PF22515"/>
    </source>
</evidence>
<dbReference type="Pfam" id="PF23871">
    <property type="entry name" value="DUF7226"/>
    <property type="match status" value="1"/>
</dbReference>
<organism evidence="4 5">
    <name type="scientific">Bifidobacterium subtile</name>
    <dbReference type="NCBI Taxonomy" id="77635"/>
    <lineage>
        <taxon>Bacteria</taxon>
        <taxon>Bacillati</taxon>
        <taxon>Actinomycetota</taxon>
        <taxon>Actinomycetes</taxon>
        <taxon>Bifidobacteriales</taxon>
        <taxon>Bifidobacteriaceae</taxon>
        <taxon>Bifidobacterium</taxon>
    </lineage>
</organism>
<dbReference type="eggNOG" id="ENOG502Z88T">
    <property type="taxonomic scope" value="Bacteria"/>
</dbReference>
<feature type="domain" description="DUF7226" evidence="3">
    <location>
        <begin position="293"/>
        <end position="426"/>
    </location>
</feature>
<dbReference type="InterPro" id="IPR054265">
    <property type="entry name" value="DUF6996"/>
</dbReference>
<sequence length="432" mass="49685">MAKKNMPPTEAWQKLIQQYSIPDKVSDSGSVILTADDIREYREPRLMAKWDSEDYLPQPLKSEHLNILPVSRSAYIVSDVLLYEPLPSLDQPVKEMTQVRLPHYESIDIEHISSESNAINALKLSGILDDFLGEKTVETFNGRMGSGEFGFNINRFGGGALQVDVQNAQLEIDGGFETDNSVVVMEAKNVPHNDFLVRQLYYPYRLWSGKVDKPIRLIFSQYTNQIFRLFEYGFDSQNDYSSIKLLGVKNYSLQDTTITLEDIHATLVNTCIRTDDKMDGNSVPFIQANSMDRVIAILEHLAVQNMNMQEVAESMEFDPRQSTYYADAGIYLGLFYRPIRGVISLTGRGREIFKMRYQDRQLALVAQIFEHEIFQSFFIDIYRTGELPDQKKIEDWMRWRKVCGEGQVVRRASTVLSWLNWMISLTGISDEE</sequence>
<dbReference type="Pfam" id="PF22518">
    <property type="entry name" value="DUF6997"/>
    <property type="match status" value="1"/>
</dbReference>
<dbReference type="RefSeq" id="WP_024463307.1">
    <property type="nucleotide sequence ID" value="NZ_CP062939.1"/>
</dbReference>
<evidence type="ECO:0008006" key="6">
    <source>
        <dbReference type="Google" id="ProtNLM"/>
    </source>
</evidence>
<reference evidence="4 5" key="1">
    <citation type="submission" date="2014-03" db="EMBL/GenBank/DDBJ databases">
        <title>Genomics of Bifidobacteria.</title>
        <authorList>
            <person name="Ventura M."/>
            <person name="Milani C."/>
            <person name="Lugli G.A."/>
        </authorList>
    </citation>
    <scope>NUCLEOTIDE SEQUENCE [LARGE SCALE GENOMIC DNA]</scope>
    <source>
        <strain evidence="4 5">LMG 11597</strain>
    </source>
</reference>
<gene>
    <name evidence="4" type="ORF">BISU_0473</name>
</gene>
<accession>A0A087E896</accession>
<name>A0A087E896_9BIFI</name>
<evidence type="ECO:0000259" key="2">
    <source>
        <dbReference type="Pfam" id="PF22518"/>
    </source>
</evidence>
<dbReference type="Pfam" id="PF22515">
    <property type="entry name" value="DUF6996"/>
    <property type="match status" value="1"/>
</dbReference>
<dbReference type="REBASE" id="384690">
    <property type="entry name" value="Bsu11597ORF474P"/>
</dbReference>
<evidence type="ECO:0000313" key="5">
    <source>
        <dbReference type="Proteomes" id="UP000029055"/>
    </source>
</evidence>
<feature type="domain" description="DUF6996" evidence="1">
    <location>
        <begin position="10"/>
        <end position="77"/>
    </location>
</feature>
<feature type="domain" description="DUF6997" evidence="2">
    <location>
        <begin position="82"/>
        <end position="252"/>
    </location>
</feature>